<accession>A0A4Y2WA56</accession>
<feature type="domain" description="Reverse transcriptase" evidence="1">
    <location>
        <begin position="1"/>
        <end position="73"/>
    </location>
</feature>
<dbReference type="Pfam" id="PF00078">
    <property type="entry name" value="RVT_1"/>
    <property type="match status" value="1"/>
</dbReference>
<sequence length="193" mass="21986">MLPLIFNVLLVKSRDLNFVYSFIDDILVASSSEEERLQHLQLLFERLDQYGLSINPSKCTFGVSTLEFLGFQASKIKSVPSRVKTKPEEVLSCTDEATTAFEQIEEALVQATLLHHPIPNTPLSIWVDTINVDVGGALTQYSDNLWQPLAFLSMKLTSSQKKWFTYDRELVGHLYHDQTISTHVGRKRACDFY</sequence>
<reference evidence="2 3" key="1">
    <citation type="journal article" date="2019" name="Sci. Rep.">
        <title>Orb-weaving spider Araneus ventricosus genome elucidates the spidroin gene catalogue.</title>
        <authorList>
            <person name="Kono N."/>
            <person name="Nakamura H."/>
            <person name="Ohtoshi R."/>
            <person name="Moran D.A.P."/>
            <person name="Shinohara A."/>
            <person name="Yoshida Y."/>
            <person name="Fujiwara M."/>
            <person name="Mori M."/>
            <person name="Tomita M."/>
            <person name="Arakawa K."/>
        </authorList>
    </citation>
    <scope>NUCLEOTIDE SEQUENCE [LARGE SCALE GENOMIC DNA]</scope>
</reference>
<organism evidence="2 3">
    <name type="scientific">Araneus ventricosus</name>
    <name type="common">Orbweaver spider</name>
    <name type="synonym">Epeira ventricosa</name>
    <dbReference type="NCBI Taxonomy" id="182803"/>
    <lineage>
        <taxon>Eukaryota</taxon>
        <taxon>Metazoa</taxon>
        <taxon>Ecdysozoa</taxon>
        <taxon>Arthropoda</taxon>
        <taxon>Chelicerata</taxon>
        <taxon>Arachnida</taxon>
        <taxon>Araneae</taxon>
        <taxon>Araneomorphae</taxon>
        <taxon>Entelegynae</taxon>
        <taxon>Araneoidea</taxon>
        <taxon>Araneidae</taxon>
        <taxon>Araneus</taxon>
    </lineage>
</organism>
<comment type="caution">
    <text evidence="2">The sequence shown here is derived from an EMBL/GenBank/DDBJ whole genome shotgun (WGS) entry which is preliminary data.</text>
</comment>
<evidence type="ECO:0000313" key="3">
    <source>
        <dbReference type="Proteomes" id="UP000499080"/>
    </source>
</evidence>
<dbReference type="GO" id="GO:0071897">
    <property type="term" value="P:DNA biosynthetic process"/>
    <property type="evidence" value="ECO:0007669"/>
    <property type="project" value="UniProtKB-ARBA"/>
</dbReference>
<dbReference type="PANTHER" id="PTHR33064">
    <property type="entry name" value="POL PROTEIN"/>
    <property type="match status" value="1"/>
</dbReference>
<dbReference type="EMBL" id="BGPR01058381">
    <property type="protein sequence ID" value="GBO34533.1"/>
    <property type="molecule type" value="Genomic_DNA"/>
</dbReference>
<dbReference type="SUPFAM" id="SSF56672">
    <property type="entry name" value="DNA/RNA polymerases"/>
    <property type="match status" value="1"/>
</dbReference>
<dbReference type="Proteomes" id="UP000499080">
    <property type="component" value="Unassembled WGS sequence"/>
</dbReference>
<dbReference type="Pfam" id="PF17919">
    <property type="entry name" value="RT_RNaseH_2"/>
    <property type="match status" value="1"/>
</dbReference>
<dbReference type="InterPro" id="IPR051320">
    <property type="entry name" value="Viral_Replic_Matur_Polypro"/>
</dbReference>
<dbReference type="InterPro" id="IPR043128">
    <property type="entry name" value="Rev_trsase/Diguanyl_cyclase"/>
</dbReference>
<dbReference type="PROSITE" id="PS50878">
    <property type="entry name" value="RT_POL"/>
    <property type="match status" value="1"/>
</dbReference>
<protein>
    <recommendedName>
        <fullName evidence="1">Reverse transcriptase domain-containing protein</fullName>
    </recommendedName>
</protein>
<evidence type="ECO:0000259" key="1">
    <source>
        <dbReference type="PROSITE" id="PS50878"/>
    </source>
</evidence>
<dbReference type="OrthoDB" id="101614at2759"/>
<proteinExistence type="predicted"/>
<dbReference type="InterPro" id="IPR000477">
    <property type="entry name" value="RT_dom"/>
</dbReference>
<evidence type="ECO:0000313" key="2">
    <source>
        <dbReference type="EMBL" id="GBO34533.1"/>
    </source>
</evidence>
<dbReference type="InterPro" id="IPR041577">
    <property type="entry name" value="RT_RNaseH_2"/>
</dbReference>
<gene>
    <name evidence="2" type="ORF">AVEN_202459_1</name>
</gene>
<name>A0A4Y2WA56_ARAVE</name>
<dbReference type="Gene3D" id="3.30.70.270">
    <property type="match status" value="1"/>
</dbReference>
<dbReference type="PANTHER" id="PTHR33064:SF37">
    <property type="entry name" value="RIBONUCLEASE H"/>
    <property type="match status" value="1"/>
</dbReference>
<keyword evidence="3" id="KW-1185">Reference proteome</keyword>
<dbReference type="InterPro" id="IPR043502">
    <property type="entry name" value="DNA/RNA_pol_sf"/>
</dbReference>
<dbReference type="AlphaFoldDB" id="A0A4Y2WA56"/>